<keyword evidence="5" id="KW-1185">Reference proteome</keyword>
<dbReference type="Gene3D" id="3.30.470.20">
    <property type="entry name" value="ATP-grasp fold, B domain"/>
    <property type="match status" value="1"/>
</dbReference>
<dbReference type="InterPro" id="IPR011761">
    <property type="entry name" value="ATP-grasp"/>
</dbReference>
<comment type="caution">
    <text evidence="4">The sequence shown here is derived from an EMBL/GenBank/DDBJ whole genome shotgun (WGS) entry which is preliminary data.</text>
</comment>
<feature type="domain" description="ATP-grasp" evidence="3">
    <location>
        <begin position="494"/>
        <end position="545"/>
    </location>
</feature>
<dbReference type="Pfam" id="PF13607">
    <property type="entry name" value="Succ_CoA_lig"/>
    <property type="match status" value="1"/>
</dbReference>
<evidence type="ECO:0000256" key="1">
    <source>
        <dbReference type="ARBA" id="ARBA00022532"/>
    </source>
</evidence>
<keyword evidence="4" id="KW-0436">Ligase</keyword>
<dbReference type="SUPFAM" id="SSF52210">
    <property type="entry name" value="Succinyl-CoA synthetase domains"/>
    <property type="match status" value="2"/>
</dbReference>
<proteinExistence type="predicted"/>
<evidence type="ECO:0000313" key="5">
    <source>
        <dbReference type="Proteomes" id="UP001596977"/>
    </source>
</evidence>
<keyword evidence="2" id="KW-0547">Nucleotide-binding</keyword>
<reference evidence="5" key="1">
    <citation type="journal article" date="2019" name="Int. J. Syst. Evol. Microbiol.">
        <title>The Global Catalogue of Microorganisms (GCM) 10K type strain sequencing project: providing services to taxonomists for standard genome sequencing and annotation.</title>
        <authorList>
            <consortium name="The Broad Institute Genomics Platform"/>
            <consortium name="The Broad Institute Genome Sequencing Center for Infectious Disease"/>
            <person name="Wu L."/>
            <person name="Ma J."/>
        </authorList>
    </citation>
    <scope>NUCLEOTIDE SEQUENCE [LARGE SCALE GENOMIC DNA]</scope>
    <source>
        <strain evidence="5">CCUG 62982</strain>
    </source>
</reference>
<protein>
    <submittedName>
        <fullName evidence="4">Acetate--CoA ligase family protein</fullName>
    </submittedName>
</protein>
<name>A0ABW3H355_9SPHN</name>
<dbReference type="EMBL" id="JBHTJG010000002">
    <property type="protein sequence ID" value="MFD0945890.1"/>
    <property type="molecule type" value="Genomic_DNA"/>
</dbReference>
<dbReference type="Pfam" id="PF13549">
    <property type="entry name" value="ATP-grasp_5"/>
    <property type="match status" value="1"/>
</dbReference>
<dbReference type="Gene3D" id="3.40.50.720">
    <property type="entry name" value="NAD(P)-binding Rossmann-like Domain"/>
    <property type="match status" value="1"/>
</dbReference>
<dbReference type="InterPro" id="IPR036291">
    <property type="entry name" value="NAD(P)-bd_dom_sf"/>
</dbReference>
<organism evidence="4 5">
    <name type="scientific">Sphingomonas canadensis</name>
    <dbReference type="NCBI Taxonomy" id="1219257"/>
    <lineage>
        <taxon>Bacteria</taxon>
        <taxon>Pseudomonadati</taxon>
        <taxon>Pseudomonadota</taxon>
        <taxon>Alphaproteobacteria</taxon>
        <taxon>Sphingomonadales</taxon>
        <taxon>Sphingomonadaceae</taxon>
        <taxon>Sphingomonas</taxon>
    </lineage>
</organism>
<dbReference type="Pfam" id="PF13380">
    <property type="entry name" value="CoA_binding_2"/>
    <property type="match status" value="1"/>
</dbReference>
<dbReference type="SMART" id="SM00881">
    <property type="entry name" value="CoA_binding"/>
    <property type="match status" value="1"/>
</dbReference>
<evidence type="ECO:0000256" key="2">
    <source>
        <dbReference type="PROSITE-ProRule" id="PRU00409"/>
    </source>
</evidence>
<dbReference type="Gene3D" id="3.30.1490.20">
    <property type="entry name" value="ATP-grasp fold, A domain"/>
    <property type="match status" value="1"/>
</dbReference>
<dbReference type="SUPFAM" id="SSF51735">
    <property type="entry name" value="NAD(P)-binding Rossmann-fold domains"/>
    <property type="match status" value="1"/>
</dbReference>
<dbReference type="InterPro" id="IPR032875">
    <property type="entry name" value="Succ_CoA_lig_flav_dom"/>
</dbReference>
<gene>
    <name evidence="4" type="ORF">ACFQ1E_06025</name>
</gene>
<dbReference type="InterPro" id="IPR013815">
    <property type="entry name" value="ATP_grasp_subdomain_1"/>
</dbReference>
<dbReference type="InterPro" id="IPR016102">
    <property type="entry name" value="Succinyl-CoA_synth-like"/>
</dbReference>
<dbReference type="RefSeq" id="WP_264943308.1">
    <property type="nucleotide sequence ID" value="NZ_JAPDRA010000002.1"/>
</dbReference>
<keyword evidence="1" id="KW-0816">Tricarboxylic acid cycle</keyword>
<accession>A0ABW3H355</accession>
<dbReference type="GO" id="GO:0016874">
    <property type="term" value="F:ligase activity"/>
    <property type="evidence" value="ECO:0007669"/>
    <property type="project" value="UniProtKB-KW"/>
</dbReference>
<dbReference type="PANTHER" id="PTHR42793:SF1">
    <property type="entry name" value="PEPTIDYL-LYSINE N-ACETYLTRANSFERASE PATZ"/>
    <property type="match status" value="1"/>
</dbReference>
<dbReference type="PROSITE" id="PS50975">
    <property type="entry name" value="ATP_GRASP"/>
    <property type="match status" value="1"/>
</dbReference>
<keyword evidence="2" id="KW-0067">ATP-binding</keyword>
<evidence type="ECO:0000259" key="3">
    <source>
        <dbReference type="PROSITE" id="PS50975"/>
    </source>
</evidence>
<dbReference type="PANTHER" id="PTHR42793">
    <property type="entry name" value="COA BINDING DOMAIN CONTAINING PROTEIN"/>
    <property type="match status" value="1"/>
</dbReference>
<sequence length="699" mass="72168">MKPARFTTAQVRRLLSPRSVAIVGASDKPGALGASCLQNLLDRGFSGDIHLINPNRDRIGDRPCLKSIDDLPEGVDAAVLAIPGPAVLATVEALAKRKVGSAVIFSAGFGEGGEEGKAAQRALARIAHEAGMVVEGPNCLGLTNLVDGVALSFIEMPGDPLGGRPGVGIVSQSGAMAVVLATTLHAKGLGVSVSVSTGNEAASGAEDYIDYLIDDPHTQVIALIIEQFRDAGRFLELARRAAQAGKPIVLLHPGRSAAARESAATHTGAMAGDWDVMRVKVTAAGVTVVENLEELGDATDIALRAGRVPAGGTVVLAESGAFKALTLDLCDGIGLPLPRFGAETHAALRAAMPDFIEVSNPLDLTAQALVDPGIYRRTLEPLLADPAISSIVIAIIQTEPKTAMRKFPPILETLSGLERTKPVIYAGLDEGAEVPAEPIAELRRMGVPYFPTADRAFRAIARLAGAGIAATDGQAPVALDLPVGGGAIPEYRSKALLAEAGISFPRGRFAATLAEGKAAAAEVGYPVVLKAQAAALSHKSDAGGVKLNIADDAALEAAWTAMEASVEAYSPGLKLDGMLIEGMGERGLEFIIGARNDADWGPVILVGFGGVQAEVLKDVRLIEPGLPHDAIVAELRKLKSAALMDGWRGSPAVDVDAVAGVVTALGRVLMGTPGIREIDLNPVVAYPKGAVALDALIYT</sequence>
<dbReference type="InterPro" id="IPR003781">
    <property type="entry name" value="CoA-bd"/>
</dbReference>
<evidence type="ECO:0000313" key="4">
    <source>
        <dbReference type="EMBL" id="MFD0945890.1"/>
    </source>
</evidence>
<dbReference type="Proteomes" id="UP001596977">
    <property type="component" value="Unassembled WGS sequence"/>
</dbReference>
<dbReference type="SUPFAM" id="SSF56059">
    <property type="entry name" value="Glutathione synthetase ATP-binding domain-like"/>
    <property type="match status" value="1"/>
</dbReference>
<dbReference type="Gene3D" id="3.40.50.261">
    <property type="entry name" value="Succinyl-CoA synthetase domains"/>
    <property type="match status" value="2"/>
</dbReference>